<dbReference type="InterPro" id="IPR018306">
    <property type="entry name" value="Phage_T5_Orf172_DNA-bd"/>
</dbReference>
<feature type="compositionally biased region" description="Low complexity" evidence="1">
    <location>
        <begin position="317"/>
        <end position="337"/>
    </location>
</feature>
<feature type="region of interest" description="Disordered" evidence="1">
    <location>
        <begin position="382"/>
        <end position="401"/>
    </location>
</feature>
<evidence type="ECO:0000259" key="2">
    <source>
        <dbReference type="SMART" id="SM00974"/>
    </source>
</evidence>
<evidence type="ECO:0000313" key="3">
    <source>
        <dbReference type="EMBL" id="KAF9629040.1"/>
    </source>
</evidence>
<protein>
    <recommendedName>
        <fullName evidence="2">Bacteriophage T5 Orf172 DNA-binding domain-containing protein</fullName>
    </recommendedName>
</protein>
<feature type="compositionally biased region" description="Polar residues" evidence="1">
    <location>
        <begin position="362"/>
        <end position="371"/>
    </location>
</feature>
<feature type="compositionally biased region" description="Polar residues" evidence="1">
    <location>
        <begin position="101"/>
        <end position="111"/>
    </location>
</feature>
<feature type="region of interest" description="Disordered" evidence="1">
    <location>
        <begin position="100"/>
        <end position="123"/>
    </location>
</feature>
<organism evidence="3 4">
    <name type="scientific">Lasiodiplodia theobromae</name>
    <dbReference type="NCBI Taxonomy" id="45133"/>
    <lineage>
        <taxon>Eukaryota</taxon>
        <taxon>Fungi</taxon>
        <taxon>Dikarya</taxon>
        <taxon>Ascomycota</taxon>
        <taxon>Pezizomycotina</taxon>
        <taxon>Dothideomycetes</taxon>
        <taxon>Dothideomycetes incertae sedis</taxon>
        <taxon>Botryosphaeriales</taxon>
        <taxon>Botryosphaeriaceae</taxon>
        <taxon>Lasiodiplodia</taxon>
    </lineage>
</organism>
<reference evidence="3" key="1">
    <citation type="submission" date="2016-08" db="EMBL/GenBank/DDBJ databases">
        <authorList>
            <person name="Yan J."/>
        </authorList>
    </citation>
    <scope>NUCLEOTIDE SEQUENCE</scope>
    <source>
        <strain evidence="3">CSS-01s</strain>
    </source>
</reference>
<proteinExistence type="predicted"/>
<comment type="caution">
    <text evidence="3">The sequence shown here is derived from an EMBL/GenBank/DDBJ whole genome shotgun (WGS) entry which is preliminary data.</text>
</comment>
<feature type="compositionally biased region" description="Low complexity" evidence="1">
    <location>
        <begin position="350"/>
        <end position="361"/>
    </location>
</feature>
<dbReference type="SMART" id="SM00974">
    <property type="entry name" value="T5orf172"/>
    <property type="match status" value="1"/>
</dbReference>
<dbReference type="AlphaFoldDB" id="A0A8H7INJ2"/>
<feature type="compositionally biased region" description="Acidic residues" evidence="1">
    <location>
        <begin position="227"/>
        <end position="236"/>
    </location>
</feature>
<name>A0A8H7INJ2_9PEZI</name>
<feature type="domain" description="Bacteriophage T5 Orf172 DNA-binding" evidence="2">
    <location>
        <begin position="452"/>
        <end position="538"/>
    </location>
</feature>
<accession>A0A8H7INJ2</accession>
<gene>
    <name evidence="3" type="ORF">BFW01_g10243</name>
</gene>
<feature type="compositionally biased region" description="Polar residues" evidence="1">
    <location>
        <begin position="279"/>
        <end position="299"/>
    </location>
</feature>
<dbReference type="Pfam" id="PF10544">
    <property type="entry name" value="T5orf172"/>
    <property type="match status" value="1"/>
</dbReference>
<evidence type="ECO:0000313" key="4">
    <source>
        <dbReference type="Proteomes" id="UP000627934"/>
    </source>
</evidence>
<reference evidence="3" key="2">
    <citation type="journal article" date="2018" name="DNA Res.">
        <title>Comparative genome and transcriptome analyses reveal adaptations to opportunistic infections in woody plant degrading pathogens of Botryosphaeriaceae.</title>
        <authorList>
            <person name="Yan J.Y."/>
            <person name="Zhao W.S."/>
            <person name="Chen Z."/>
            <person name="Xing Q.K."/>
            <person name="Zhang W."/>
            <person name="Chethana K.W.T."/>
            <person name="Xue M.F."/>
            <person name="Xu J.P."/>
            <person name="Phillips A.J.L."/>
            <person name="Wang Y."/>
            <person name="Liu J.H."/>
            <person name="Liu M."/>
            <person name="Zhou Y."/>
            <person name="Jayawardena R.S."/>
            <person name="Manawasinghe I.S."/>
            <person name="Huang J.B."/>
            <person name="Qiao G.H."/>
            <person name="Fu C.Y."/>
            <person name="Guo F.F."/>
            <person name="Dissanayake A.J."/>
            <person name="Peng Y.L."/>
            <person name="Hyde K.D."/>
            <person name="Li X.H."/>
        </authorList>
    </citation>
    <scope>NUCLEOTIDE SEQUENCE</scope>
    <source>
        <strain evidence="3">CSS-01s</strain>
    </source>
</reference>
<evidence type="ECO:0000256" key="1">
    <source>
        <dbReference type="SAM" id="MobiDB-lite"/>
    </source>
</evidence>
<feature type="compositionally biased region" description="Polar residues" evidence="1">
    <location>
        <begin position="382"/>
        <end position="391"/>
    </location>
</feature>
<sequence>MSSISFPPQLAPPLGTILNLVRGLKYGDELRCHAIEDNADHRCEELYKIRMRYLKTLLETVRQMDPPFSQDDATQLAAVLLCTKHRKAKEQMGPLVHAFTATPSQKSSGAKDQTGPRRDSMRPLDSLVQYGDAKKQLSNSQHGFRCIAYDVATGRCSSEVSKDKVTTARSIIGIDIETDHSEEMESTDDHSHWFWLDLYHSLWQKHIAPESVYDEEEPGQWSQQDYEATEDGESDGYSDSQSDVSELTVGRSDNDETEEALESLNTSPKTPAKSPNGRKANSSNSATETLPSNESTSSDPPIPPQDQKSSARKSKQRSTQGGEATPSIQISETTSSESPPPSNRKKPARSPRSSLRRSSANAVQSSPGSGSTDEDLAANLDSMNLGTSPAKQPQDAEDGYIGPTELVFDADSPVIPDEAARQVEENLCNLLLQPVGPQKKKSTANIYVLRSTDRPGLVKIGITADLPINRCKQIKAQSGLNDLVIIHAVRDLENADRVERIIHCHLAPFNEDPLCKNRNYREWFRFDARLAVEIVNAWAVWMQRKPYRYRSLGDGWSAKLEELQLDGMRQNQETVQQLYERHVRWTRQV</sequence>
<dbReference type="EMBL" id="MDYX01000024">
    <property type="protein sequence ID" value="KAF9629040.1"/>
    <property type="molecule type" value="Genomic_DNA"/>
</dbReference>
<dbReference type="Proteomes" id="UP000627934">
    <property type="component" value="Unassembled WGS sequence"/>
</dbReference>
<feature type="region of interest" description="Disordered" evidence="1">
    <location>
        <begin position="211"/>
        <end position="376"/>
    </location>
</feature>